<evidence type="ECO:0000256" key="5">
    <source>
        <dbReference type="PROSITE-ProRule" id="PRU00309"/>
    </source>
</evidence>
<name>A0ABQ9HGV8_9NEOP</name>
<dbReference type="Proteomes" id="UP001159363">
    <property type="component" value="Chromosome 4"/>
</dbReference>
<feature type="domain" description="THAP-type" evidence="6">
    <location>
        <begin position="1"/>
        <end position="88"/>
    </location>
</feature>
<evidence type="ECO:0000313" key="7">
    <source>
        <dbReference type="EMBL" id="KAJ8883558.1"/>
    </source>
</evidence>
<dbReference type="InterPro" id="IPR038441">
    <property type="entry name" value="THAP_Znf_sf"/>
</dbReference>
<keyword evidence="8" id="KW-1185">Reference proteome</keyword>
<keyword evidence="2 5" id="KW-0863">Zinc-finger</keyword>
<dbReference type="InterPro" id="IPR026516">
    <property type="entry name" value="THAP1/10"/>
</dbReference>
<dbReference type="PANTHER" id="PTHR46600:SF11">
    <property type="entry name" value="THAP DOMAIN-CONTAINING PROTEIN 10"/>
    <property type="match status" value="1"/>
</dbReference>
<evidence type="ECO:0000256" key="3">
    <source>
        <dbReference type="ARBA" id="ARBA00022833"/>
    </source>
</evidence>
<dbReference type="PANTHER" id="PTHR46600">
    <property type="entry name" value="THAP DOMAIN-CONTAINING"/>
    <property type="match status" value="1"/>
</dbReference>
<keyword evidence="3" id="KW-0862">Zinc</keyword>
<organism evidence="7 8">
    <name type="scientific">Dryococelus australis</name>
    <dbReference type="NCBI Taxonomy" id="614101"/>
    <lineage>
        <taxon>Eukaryota</taxon>
        <taxon>Metazoa</taxon>
        <taxon>Ecdysozoa</taxon>
        <taxon>Arthropoda</taxon>
        <taxon>Hexapoda</taxon>
        <taxon>Insecta</taxon>
        <taxon>Pterygota</taxon>
        <taxon>Neoptera</taxon>
        <taxon>Polyneoptera</taxon>
        <taxon>Phasmatodea</taxon>
        <taxon>Verophasmatodea</taxon>
        <taxon>Anareolatae</taxon>
        <taxon>Phasmatidae</taxon>
        <taxon>Eurycanthinae</taxon>
        <taxon>Dryococelus</taxon>
    </lineage>
</organism>
<keyword evidence="4 5" id="KW-0238">DNA-binding</keyword>
<evidence type="ECO:0000313" key="8">
    <source>
        <dbReference type="Proteomes" id="UP001159363"/>
    </source>
</evidence>
<dbReference type="InterPro" id="IPR006612">
    <property type="entry name" value="THAP_Znf"/>
</dbReference>
<protein>
    <recommendedName>
        <fullName evidence="6">THAP-type domain-containing protein</fullName>
    </recommendedName>
</protein>
<dbReference type="PROSITE" id="PS50950">
    <property type="entry name" value="ZF_THAP"/>
    <property type="match status" value="1"/>
</dbReference>
<keyword evidence="1" id="KW-0479">Metal-binding</keyword>
<evidence type="ECO:0000256" key="2">
    <source>
        <dbReference type="ARBA" id="ARBA00022771"/>
    </source>
</evidence>
<evidence type="ECO:0000259" key="6">
    <source>
        <dbReference type="PROSITE" id="PS50950"/>
    </source>
</evidence>
<dbReference type="EMBL" id="JARBHB010000005">
    <property type="protein sequence ID" value="KAJ8883558.1"/>
    <property type="molecule type" value="Genomic_DNA"/>
</dbReference>
<dbReference type="Pfam" id="PF05485">
    <property type="entry name" value="THAP"/>
    <property type="match status" value="1"/>
</dbReference>
<evidence type="ECO:0000256" key="1">
    <source>
        <dbReference type="ARBA" id="ARBA00022723"/>
    </source>
</evidence>
<dbReference type="SMART" id="SM00980">
    <property type="entry name" value="THAP"/>
    <property type="match status" value="1"/>
</dbReference>
<dbReference type="SUPFAM" id="SSF57716">
    <property type="entry name" value="Glucocorticoid receptor-like (DNA-binding domain)"/>
    <property type="match status" value="1"/>
</dbReference>
<gene>
    <name evidence="7" type="ORF">PR048_015402</name>
</gene>
<comment type="caution">
    <text evidence="7">The sequence shown here is derived from an EMBL/GenBank/DDBJ whole genome shotgun (WGS) entry which is preliminary data.</text>
</comment>
<accession>A0ABQ9HGV8</accession>
<dbReference type="Gene3D" id="6.20.210.20">
    <property type="entry name" value="THAP domain"/>
    <property type="match status" value="1"/>
</dbReference>
<sequence length="130" mass="15121">MLRCAVQNYKNFSEKTSSDVSYHTSPKDARLSKVWKFTCTRKYDFNTQAVRVCSAHFALDDFVRDLQAKHTGQERRRHLKPNVVPHLNLQHKMEDVPSARSDRLKNRKMKQKIIGEISDCMKQVAGDTNI</sequence>
<evidence type="ECO:0000256" key="4">
    <source>
        <dbReference type="ARBA" id="ARBA00023125"/>
    </source>
</evidence>
<reference evidence="7 8" key="1">
    <citation type="submission" date="2023-02" db="EMBL/GenBank/DDBJ databases">
        <title>LHISI_Scaffold_Assembly.</title>
        <authorList>
            <person name="Stuart O.P."/>
            <person name="Cleave R."/>
            <person name="Magrath M.J.L."/>
            <person name="Mikheyev A.S."/>
        </authorList>
    </citation>
    <scope>NUCLEOTIDE SEQUENCE [LARGE SCALE GENOMIC DNA]</scope>
    <source>
        <strain evidence="7">Daus_M_001</strain>
        <tissue evidence="7">Leg muscle</tissue>
    </source>
</reference>
<proteinExistence type="predicted"/>